<evidence type="ECO:0000313" key="6">
    <source>
        <dbReference type="EnsemblMetazoa" id="CapteP225639"/>
    </source>
</evidence>
<keyword evidence="4" id="KW-0472">Membrane</keyword>
<dbReference type="Gene3D" id="2.40.128.30">
    <property type="entry name" value="Avidin-like"/>
    <property type="match status" value="1"/>
</dbReference>
<dbReference type="InterPro" id="IPR036896">
    <property type="entry name" value="Avidin-like_sf"/>
</dbReference>
<accession>R7TJ43</accession>
<dbReference type="GO" id="GO:0005576">
    <property type="term" value="C:extracellular region"/>
    <property type="evidence" value="ECO:0007669"/>
    <property type="project" value="UniProtKB-SubCell"/>
</dbReference>
<dbReference type="EMBL" id="KB309640">
    <property type="protein sequence ID" value="ELT93729.1"/>
    <property type="molecule type" value="Genomic_DNA"/>
</dbReference>
<dbReference type="PANTHER" id="PTHR34399">
    <property type="entry name" value="AVIDIN-RELATED"/>
    <property type="match status" value="1"/>
</dbReference>
<keyword evidence="4" id="KW-0812">Transmembrane</keyword>
<keyword evidence="7" id="KW-1185">Reference proteome</keyword>
<evidence type="ECO:0000256" key="4">
    <source>
        <dbReference type="SAM" id="Phobius"/>
    </source>
</evidence>
<sequence>MIFGIANPSDNGKTWAMFVVWNKGASITGWVGQCHVCGSNSVEVLETGWLLRSQADHCSESWKSTLYGESSFTRERPAVSAFNTPGEAGEDDQDDVVKSNPCNDALCLRACMLPMLLWALLLTQIYLV</sequence>
<reference evidence="6" key="3">
    <citation type="submission" date="2015-06" db="UniProtKB">
        <authorList>
            <consortium name="EnsemblMetazoa"/>
        </authorList>
    </citation>
    <scope>IDENTIFICATION</scope>
</reference>
<protein>
    <submittedName>
        <fullName evidence="5 6">Uncharacterized protein</fullName>
    </submittedName>
</protein>
<comment type="subcellular location">
    <subcellularLocation>
        <location evidence="1">Secreted</location>
    </subcellularLocation>
</comment>
<gene>
    <name evidence="5" type="ORF">CAPTEDRAFT_225639</name>
</gene>
<dbReference type="PROSITE" id="PS51326">
    <property type="entry name" value="AVIDIN_2"/>
    <property type="match status" value="1"/>
</dbReference>
<dbReference type="InterPro" id="IPR005468">
    <property type="entry name" value="Avidin/str"/>
</dbReference>
<dbReference type="PANTHER" id="PTHR34399:SF3">
    <property type="entry name" value="AVID PROTEIN-RELATED"/>
    <property type="match status" value="1"/>
</dbReference>
<name>R7TJ43_CAPTE</name>
<organism evidence="5">
    <name type="scientific">Capitella teleta</name>
    <name type="common">Polychaete worm</name>
    <dbReference type="NCBI Taxonomy" id="283909"/>
    <lineage>
        <taxon>Eukaryota</taxon>
        <taxon>Metazoa</taxon>
        <taxon>Spiralia</taxon>
        <taxon>Lophotrochozoa</taxon>
        <taxon>Annelida</taxon>
        <taxon>Polychaeta</taxon>
        <taxon>Sedentaria</taxon>
        <taxon>Scolecida</taxon>
        <taxon>Capitellidae</taxon>
        <taxon>Capitella</taxon>
    </lineage>
</organism>
<evidence type="ECO:0000313" key="7">
    <source>
        <dbReference type="Proteomes" id="UP000014760"/>
    </source>
</evidence>
<reference evidence="5 7" key="2">
    <citation type="journal article" date="2013" name="Nature">
        <title>Insights into bilaterian evolution from three spiralian genomes.</title>
        <authorList>
            <person name="Simakov O."/>
            <person name="Marletaz F."/>
            <person name="Cho S.J."/>
            <person name="Edsinger-Gonzales E."/>
            <person name="Havlak P."/>
            <person name="Hellsten U."/>
            <person name="Kuo D.H."/>
            <person name="Larsson T."/>
            <person name="Lv J."/>
            <person name="Arendt D."/>
            <person name="Savage R."/>
            <person name="Osoegawa K."/>
            <person name="de Jong P."/>
            <person name="Grimwood J."/>
            <person name="Chapman J.A."/>
            <person name="Shapiro H."/>
            <person name="Aerts A."/>
            <person name="Otillar R.P."/>
            <person name="Terry A.Y."/>
            <person name="Boore J.L."/>
            <person name="Grigoriev I.V."/>
            <person name="Lindberg D.R."/>
            <person name="Seaver E.C."/>
            <person name="Weisblat D.A."/>
            <person name="Putnam N.H."/>
            <person name="Rokhsar D.S."/>
        </authorList>
    </citation>
    <scope>NUCLEOTIDE SEQUENCE</scope>
    <source>
        <strain evidence="5 7">I ESC-2004</strain>
    </source>
</reference>
<evidence type="ECO:0000256" key="3">
    <source>
        <dbReference type="ARBA" id="ARBA00022729"/>
    </source>
</evidence>
<dbReference type="InterPro" id="IPR051764">
    <property type="entry name" value="Avidin/Streptavidin-rel"/>
</dbReference>
<keyword evidence="4" id="KW-1133">Transmembrane helix</keyword>
<dbReference type="OrthoDB" id="6281243at2759"/>
<evidence type="ECO:0000313" key="5">
    <source>
        <dbReference type="EMBL" id="ELT93729.1"/>
    </source>
</evidence>
<keyword evidence="2" id="KW-0964">Secreted</keyword>
<evidence type="ECO:0000256" key="1">
    <source>
        <dbReference type="ARBA" id="ARBA00004613"/>
    </source>
</evidence>
<evidence type="ECO:0000256" key="2">
    <source>
        <dbReference type="ARBA" id="ARBA00022525"/>
    </source>
</evidence>
<reference evidence="7" key="1">
    <citation type="submission" date="2012-12" db="EMBL/GenBank/DDBJ databases">
        <authorList>
            <person name="Hellsten U."/>
            <person name="Grimwood J."/>
            <person name="Chapman J.A."/>
            <person name="Shapiro H."/>
            <person name="Aerts A."/>
            <person name="Otillar R.P."/>
            <person name="Terry A.Y."/>
            <person name="Boore J.L."/>
            <person name="Simakov O."/>
            <person name="Marletaz F."/>
            <person name="Cho S.-J."/>
            <person name="Edsinger-Gonzales E."/>
            <person name="Havlak P."/>
            <person name="Kuo D.-H."/>
            <person name="Larsson T."/>
            <person name="Lv J."/>
            <person name="Arendt D."/>
            <person name="Savage R."/>
            <person name="Osoegawa K."/>
            <person name="de Jong P."/>
            <person name="Lindberg D.R."/>
            <person name="Seaver E.C."/>
            <person name="Weisblat D.A."/>
            <person name="Putnam N.H."/>
            <person name="Grigoriev I.V."/>
            <person name="Rokhsar D.S."/>
        </authorList>
    </citation>
    <scope>NUCLEOTIDE SEQUENCE</scope>
    <source>
        <strain evidence="7">I ESC-2004</strain>
    </source>
</reference>
<dbReference type="GO" id="GO:0009374">
    <property type="term" value="F:biotin binding"/>
    <property type="evidence" value="ECO:0007669"/>
    <property type="project" value="InterPro"/>
</dbReference>
<dbReference type="Proteomes" id="UP000014760">
    <property type="component" value="Unassembled WGS sequence"/>
</dbReference>
<feature type="transmembrane region" description="Helical" evidence="4">
    <location>
        <begin position="106"/>
        <end position="127"/>
    </location>
</feature>
<keyword evidence="3" id="KW-0732">Signal</keyword>
<dbReference type="HOGENOM" id="CLU_1961671_0_0_1"/>
<dbReference type="Pfam" id="PF01382">
    <property type="entry name" value="Avidin"/>
    <property type="match status" value="1"/>
</dbReference>
<dbReference type="SUPFAM" id="SSF50876">
    <property type="entry name" value="Avidin/streptavidin"/>
    <property type="match status" value="1"/>
</dbReference>
<proteinExistence type="predicted"/>
<dbReference type="EMBL" id="AMQN01012626">
    <property type="status" value="NOT_ANNOTATED_CDS"/>
    <property type="molecule type" value="Genomic_DNA"/>
</dbReference>
<dbReference type="AlphaFoldDB" id="R7TJ43"/>
<dbReference type="EnsemblMetazoa" id="CapteT225639">
    <property type="protein sequence ID" value="CapteP225639"/>
    <property type="gene ID" value="CapteG225639"/>
</dbReference>